<evidence type="ECO:0000313" key="2">
    <source>
        <dbReference type="Proteomes" id="UP000612282"/>
    </source>
</evidence>
<dbReference type="Proteomes" id="UP000612282">
    <property type="component" value="Unassembled WGS sequence"/>
</dbReference>
<proteinExistence type="predicted"/>
<dbReference type="EMBL" id="BOMG01000055">
    <property type="protein sequence ID" value="GID55978.1"/>
    <property type="molecule type" value="Genomic_DNA"/>
</dbReference>
<accession>A0ABQ3XBT6</accession>
<keyword evidence="2" id="KW-1185">Reference proteome</keyword>
<sequence length="245" mass="27226">MFEGPVNSAVDSPQTRHVPAEPLDMFLSDGSRVEMAHGTRVLPDVRVFRATDTAVTLSLALDDIEMNPGDEVTVRWPAGLRGRYALRGTVAATDENRVHVRFAGQPEIEQLRDYVRGGGGETVQLVIPGAPERYGRVHDISERSVRAFFNGVGFEPGQDTRLRVQLAGDGVVDFPARVLRAATIRQQVPVRGPLLTEVVAIFEQDERQARIIRRYVMRLQLEARRQARSDDSPEPAPTARIIALR</sequence>
<comment type="caution">
    <text evidence="1">The sequence shown here is derived from an EMBL/GenBank/DDBJ whole genome shotgun (WGS) entry which is preliminary data.</text>
</comment>
<evidence type="ECO:0008006" key="3">
    <source>
        <dbReference type="Google" id="ProtNLM"/>
    </source>
</evidence>
<name>A0ABQ3XBT6_9ACTN</name>
<reference evidence="1 2" key="1">
    <citation type="submission" date="2021-01" db="EMBL/GenBank/DDBJ databases">
        <title>Whole genome shotgun sequence of Actinoplanes couchii NBRC 106145.</title>
        <authorList>
            <person name="Komaki H."/>
            <person name="Tamura T."/>
        </authorList>
    </citation>
    <scope>NUCLEOTIDE SEQUENCE [LARGE SCALE GENOMIC DNA]</scope>
    <source>
        <strain evidence="1 2">NBRC 106145</strain>
    </source>
</reference>
<organism evidence="1 2">
    <name type="scientific">Actinoplanes couchii</name>
    <dbReference type="NCBI Taxonomy" id="403638"/>
    <lineage>
        <taxon>Bacteria</taxon>
        <taxon>Bacillati</taxon>
        <taxon>Actinomycetota</taxon>
        <taxon>Actinomycetes</taxon>
        <taxon>Micromonosporales</taxon>
        <taxon>Micromonosporaceae</taxon>
        <taxon>Actinoplanes</taxon>
    </lineage>
</organism>
<evidence type="ECO:0000313" key="1">
    <source>
        <dbReference type="EMBL" id="GID55978.1"/>
    </source>
</evidence>
<protein>
    <recommendedName>
        <fullName evidence="3">Type IV pilus assembly PilZ</fullName>
    </recommendedName>
</protein>
<gene>
    <name evidence="1" type="ORF">Aco03nite_043820</name>
</gene>